<dbReference type="Pfam" id="PF00957">
    <property type="entry name" value="Synaptobrevin"/>
    <property type="match status" value="1"/>
</dbReference>
<protein>
    <recommendedName>
        <fullName evidence="5">V-SNARE coiled-coil homology domain-containing protein</fullName>
    </recommendedName>
</protein>
<keyword evidence="1" id="KW-0653">Protein transport</keyword>
<feature type="region of interest" description="Disordered" evidence="3">
    <location>
        <begin position="159"/>
        <end position="182"/>
    </location>
</feature>
<dbReference type="RefSeq" id="XP_066831472.1">
    <property type="nucleotide sequence ID" value="XM_066974766.1"/>
</dbReference>
<proteinExistence type="predicted"/>
<dbReference type="PROSITE" id="PS50892">
    <property type="entry name" value="V_SNARE"/>
    <property type="match status" value="1"/>
</dbReference>
<evidence type="ECO:0000256" key="4">
    <source>
        <dbReference type="SAM" id="Phobius"/>
    </source>
</evidence>
<feature type="domain" description="V-SNARE coiled-coil homology" evidence="5">
    <location>
        <begin position="186"/>
        <end position="246"/>
    </location>
</feature>
<evidence type="ECO:0000313" key="6">
    <source>
        <dbReference type="EMBL" id="CAK9440434.1"/>
    </source>
</evidence>
<dbReference type="InterPro" id="IPR042855">
    <property type="entry name" value="V_SNARE_CC"/>
</dbReference>
<accession>A0ABP0ZSX6</accession>
<sequence>MTAAEIHKHLFYCTLTINSTTLYTYENQQLTSHFPKINSSEIVSQELGLINSTKTLVGSIPVSGSSSLKLSLYFMKKFINIDGSRDLITVVAIAHVDVNRTFILVVLKNIIDKYIDFKRKEEDKSDQTQANSKPKPGEFKLLMNQIIKYEESNYNSNQQRYTYGSTNENGETNEGSSQSRQINPNQLILANEEVEEVRQLMMDNINKLLSRGDKIDSLVDQTDRLNTSSSLFQKKAQQIKRKMWFHKTKFILLLIVGGLLVLYFFAGEACGFPLFQYCRP</sequence>
<dbReference type="Gene3D" id="1.20.5.110">
    <property type="match status" value="1"/>
</dbReference>
<dbReference type="Proteomes" id="UP001497383">
    <property type="component" value="Chromosome 5"/>
</dbReference>
<evidence type="ECO:0000259" key="5">
    <source>
        <dbReference type="PROSITE" id="PS50892"/>
    </source>
</evidence>
<dbReference type="GeneID" id="92209730"/>
<dbReference type="SUPFAM" id="SSF58038">
    <property type="entry name" value="SNARE fusion complex"/>
    <property type="match status" value="1"/>
</dbReference>
<dbReference type="PANTHER" id="PTHR21136:SF168">
    <property type="entry name" value="VESICLE-ASSOCIATED MEMBRANE PROTEIN 9"/>
    <property type="match status" value="1"/>
</dbReference>
<dbReference type="InterPro" id="IPR001388">
    <property type="entry name" value="Synaptobrevin-like"/>
</dbReference>
<reference evidence="6 7" key="1">
    <citation type="submission" date="2024-03" db="EMBL/GenBank/DDBJ databases">
        <authorList>
            <person name="Brejova B."/>
        </authorList>
    </citation>
    <scope>NUCLEOTIDE SEQUENCE [LARGE SCALE GENOMIC DNA]</scope>
    <source>
        <strain evidence="6 7">CBS 14171</strain>
    </source>
</reference>
<keyword evidence="4" id="KW-0812">Transmembrane</keyword>
<keyword evidence="7" id="KW-1185">Reference proteome</keyword>
<feature type="transmembrane region" description="Helical" evidence="4">
    <location>
        <begin position="250"/>
        <end position="275"/>
    </location>
</feature>
<dbReference type="PRINTS" id="PR00219">
    <property type="entry name" value="SYNAPTOBREVN"/>
</dbReference>
<evidence type="ECO:0000313" key="7">
    <source>
        <dbReference type="Proteomes" id="UP001497383"/>
    </source>
</evidence>
<name>A0ABP0ZSX6_9ASCO</name>
<keyword evidence="1" id="KW-0813">Transport</keyword>
<dbReference type="PANTHER" id="PTHR21136">
    <property type="entry name" value="SNARE PROTEINS"/>
    <property type="match status" value="1"/>
</dbReference>
<gene>
    <name evidence="6" type="ORF">LODBEIA_P45340</name>
</gene>
<keyword evidence="4" id="KW-1133">Transmembrane helix</keyword>
<keyword evidence="2" id="KW-0175">Coiled coil</keyword>
<keyword evidence="4" id="KW-0472">Membrane</keyword>
<evidence type="ECO:0000256" key="3">
    <source>
        <dbReference type="SAM" id="MobiDB-lite"/>
    </source>
</evidence>
<dbReference type="InterPro" id="IPR051097">
    <property type="entry name" value="Synaptobrevin-like_transport"/>
</dbReference>
<evidence type="ECO:0000256" key="2">
    <source>
        <dbReference type="PROSITE-ProRule" id="PRU00290"/>
    </source>
</evidence>
<evidence type="ECO:0000256" key="1">
    <source>
        <dbReference type="ARBA" id="ARBA00022927"/>
    </source>
</evidence>
<dbReference type="EMBL" id="OZ022409">
    <property type="protein sequence ID" value="CAK9440434.1"/>
    <property type="molecule type" value="Genomic_DNA"/>
</dbReference>
<dbReference type="CDD" id="cd15843">
    <property type="entry name" value="R-SNARE"/>
    <property type="match status" value="1"/>
</dbReference>
<organism evidence="6 7">
    <name type="scientific">Lodderomyces beijingensis</name>
    <dbReference type="NCBI Taxonomy" id="1775926"/>
    <lineage>
        <taxon>Eukaryota</taxon>
        <taxon>Fungi</taxon>
        <taxon>Dikarya</taxon>
        <taxon>Ascomycota</taxon>
        <taxon>Saccharomycotina</taxon>
        <taxon>Pichiomycetes</taxon>
        <taxon>Debaryomycetaceae</taxon>
        <taxon>Candida/Lodderomyces clade</taxon>
        <taxon>Lodderomyces</taxon>
    </lineage>
</organism>